<evidence type="ECO:0000313" key="2">
    <source>
        <dbReference type="EMBL" id="CAK9112960.1"/>
    </source>
</evidence>
<comment type="caution">
    <text evidence="2">The sequence shown here is derived from an EMBL/GenBank/DDBJ whole genome shotgun (WGS) entry which is preliminary data.</text>
</comment>
<dbReference type="Gene3D" id="3.30.710.10">
    <property type="entry name" value="Potassium Channel Kv1.1, Chain A"/>
    <property type="match status" value="1"/>
</dbReference>
<dbReference type="PROSITE" id="PS50097">
    <property type="entry name" value="BTB"/>
    <property type="match status" value="1"/>
</dbReference>
<organism evidence="2 3">
    <name type="scientific">Durusdinium trenchii</name>
    <dbReference type="NCBI Taxonomy" id="1381693"/>
    <lineage>
        <taxon>Eukaryota</taxon>
        <taxon>Sar</taxon>
        <taxon>Alveolata</taxon>
        <taxon>Dinophyceae</taxon>
        <taxon>Suessiales</taxon>
        <taxon>Symbiodiniaceae</taxon>
        <taxon>Durusdinium</taxon>
    </lineage>
</organism>
<reference evidence="2 3" key="1">
    <citation type="submission" date="2024-02" db="EMBL/GenBank/DDBJ databases">
        <authorList>
            <person name="Chen Y."/>
            <person name="Shah S."/>
            <person name="Dougan E. K."/>
            <person name="Thang M."/>
            <person name="Chan C."/>
        </authorList>
    </citation>
    <scope>NUCLEOTIDE SEQUENCE [LARGE SCALE GENOMIC DNA]</scope>
</reference>
<gene>
    <name evidence="2" type="ORF">CCMP2556_LOCUS52316</name>
</gene>
<evidence type="ECO:0000313" key="3">
    <source>
        <dbReference type="Proteomes" id="UP001642484"/>
    </source>
</evidence>
<name>A0ABP0SKN1_9DINO</name>
<proteinExistence type="predicted"/>
<dbReference type="InterPro" id="IPR011333">
    <property type="entry name" value="SKP1/BTB/POZ_sf"/>
</dbReference>
<dbReference type="EMBL" id="CAXAMN010027794">
    <property type="protein sequence ID" value="CAK9112960.1"/>
    <property type="molecule type" value="Genomic_DNA"/>
</dbReference>
<dbReference type="SUPFAM" id="SSF54695">
    <property type="entry name" value="POZ domain"/>
    <property type="match status" value="1"/>
</dbReference>
<dbReference type="Pfam" id="PF00651">
    <property type="entry name" value="BTB"/>
    <property type="match status" value="1"/>
</dbReference>
<dbReference type="Proteomes" id="UP001642484">
    <property type="component" value="Unassembled WGS sequence"/>
</dbReference>
<accession>A0ABP0SKN1</accession>
<keyword evidence="3" id="KW-1185">Reference proteome</keyword>
<sequence>MECRPAAAIQMRFKALSELLPQELCDISTLQKHPKFPMLIGCDRKRIIAIDSRSGAHQVLHESESLLRVSSVSPKTGDIIYSISLDRGGNFEVEEREFYILKMENANPVNGFPTTRVPPQPLYLPHPHEEPFYGIQVERIIDLENGGRVYLGDGDGGTGFCHVGPQGYILGWSEDCDDNGMCLDVDAASNSFGIFDTEGYGVFMLSFETHEITLLAGDLRHWGSKDGVGQLARFWHLKRPVVNDRYLFMRTEGPAIYQWRQCRLDLKTLEVNSVIFEGVDHNGLLTYCASEREVYVVQYVGQGAQLLVASLEEDHEVQLAHQQFTGIDLAEPVSSVAFRLRCKAKLHVDRRILLARSEHFRKLLMADQTMTEIDLTGEAAADVKSFTVLLRFLMTDRWDAASVEPELAFNVRDLAQSFGLPRLMAFAEGHLQQQLSGETVLKILGRVIGSATPLEKAPGTGR</sequence>
<protein>
    <recommendedName>
        <fullName evidence="1">BTB domain-containing protein</fullName>
    </recommendedName>
</protein>
<dbReference type="InterPro" id="IPR000210">
    <property type="entry name" value="BTB/POZ_dom"/>
</dbReference>
<feature type="domain" description="BTB" evidence="1">
    <location>
        <begin position="334"/>
        <end position="402"/>
    </location>
</feature>
<evidence type="ECO:0000259" key="1">
    <source>
        <dbReference type="PROSITE" id="PS50097"/>
    </source>
</evidence>